<dbReference type="EMBL" id="CAADHY010000015">
    <property type="protein sequence ID" value="VFR20936.1"/>
    <property type="molecule type" value="Genomic_DNA"/>
</dbReference>
<name>A0A484P614_9ZZZZ</name>
<dbReference type="Pfam" id="PF02653">
    <property type="entry name" value="BPD_transp_2"/>
    <property type="match status" value="1"/>
</dbReference>
<dbReference type="PANTHER" id="PTHR30482:SF20">
    <property type="entry name" value="HIGH-AFFINITY BRANCHED-CHAIN AMINO ACID TRANSPORT SYSTEM PERMEASE PROTEIN LIVM"/>
    <property type="match status" value="1"/>
</dbReference>
<keyword evidence="4 6" id="KW-1133">Transmembrane helix</keyword>
<evidence type="ECO:0000313" key="7">
    <source>
        <dbReference type="EMBL" id="VFR20936.1"/>
    </source>
</evidence>
<evidence type="ECO:0000256" key="4">
    <source>
        <dbReference type="ARBA" id="ARBA00022989"/>
    </source>
</evidence>
<reference evidence="7" key="1">
    <citation type="submission" date="2019-03" db="EMBL/GenBank/DDBJ databases">
        <authorList>
            <person name="Danneels B."/>
        </authorList>
    </citation>
    <scope>NUCLEOTIDE SEQUENCE</scope>
</reference>
<dbReference type="GO" id="GO:0005886">
    <property type="term" value="C:plasma membrane"/>
    <property type="evidence" value="ECO:0007669"/>
    <property type="project" value="UniProtKB-SubCell"/>
</dbReference>
<feature type="transmembrane region" description="Helical" evidence="6">
    <location>
        <begin position="126"/>
        <end position="144"/>
    </location>
</feature>
<evidence type="ECO:0000256" key="1">
    <source>
        <dbReference type="ARBA" id="ARBA00004651"/>
    </source>
</evidence>
<evidence type="ECO:0000256" key="2">
    <source>
        <dbReference type="ARBA" id="ARBA00022475"/>
    </source>
</evidence>
<gene>
    <name evidence="7" type="ORF">AMP9_3840</name>
</gene>
<dbReference type="GO" id="GO:0015658">
    <property type="term" value="F:branched-chain amino acid transmembrane transporter activity"/>
    <property type="evidence" value="ECO:0007669"/>
    <property type="project" value="InterPro"/>
</dbReference>
<sequence>MIDWLLSYENVIALILLNGILGVSVYLMLSVNRFSLATGGLVGLGAYVAVLATLHWELPFAVVLLLGTAVGALAALLLGSPVLRLEGDYFALATLAFTEIVRVIALNWDDVTGGALGLGGIPAKTTVPLLAAVLLALLLVVALVRRSRHGRLLEATRQDEMPAQALGIDVARVRLLSFVASGAICGLAGGLLGHLNFFIGPNDFGLLRSLDALAYAVLGGLGHVAGPVLGAAVFTILPEALRFSNQAREILMSLILLGAVIFLPRGLLSLLGWRASWRLPRRQPGAGSVEVAAK</sequence>
<proteinExistence type="predicted"/>
<evidence type="ECO:0000256" key="3">
    <source>
        <dbReference type="ARBA" id="ARBA00022692"/>
    </source>
</evidence>
<keyword evidence="2" id="KW-1003">Cell membrane</keyword>
<feature type="transmembrane region" description="Helical" evidence="6">
    <location>
        <begin position="12"/>
        <end position="29"/>
    </location>
</feature>
<feature type="transmembrane region" description="Helical" evidence="6">
    <location>
        <begin position="212"/>
        <end position="238"/>
    </location>
</feature>
<dbReference type="InterPro" id="IPR001851">
    <property type="entry name" value="ABC_transp_permease"/>
</dbReference>
<feature type="transmembrane region" description="Helical" evidence="6">
    <location>
        <begin position="60"/>
        <end position="77"/>
    </location>
</feature>
<protein>
    <submittedName>
        <fullName evidence="7">Branched-chain amino acid transport system permease protein LivM (TC 3.A.1.4.1)</fullName>
    </submittedName>
</protein>
<accession>A0A484P614</accession>
<feature type="transmembrane region" description="Helical" evidence="6">
    <location>
        <begin position="36"/>
        <end position="54"/>
    </location>
</feature>
<feature type="transmembrane region" description="Helical" evidence="6">
    <location>
        <begin position="250"/>
        <end position="273"/>
    </location>
</feature>
<evidence type="ECO:0000256" key="6">
    <source>
        <dbReference type="SAM" id="Phobius"/>
    </source>
</evidence>
<keyword evidence="3 6" id="KW-0812">Transmembrane</keyword>
<feature type="transmembrane region" description="Helical" evidence="6">
    <location>
        <begin position="89"/>
        <end position="106"/>
    </location>
</feature>
<organism evidence="7">
    <name type="scientific">plant metagenome</name>
    <dbReference type="NCBI Taxonomy" id="1297885"/>
    <lineage>
        <taxon>unclassified sequences</taxon>
        <taxon>metagenomes</taxon>
        <taxon>organismal metagenomes</taxon>
    </lineage>
</organism>
<dbReference type="PANTHER" id="PTHR30482">
    <property type="entry name" value="HIGH-AFFINITY BRANCHED-CHAIN AMINO ACID TRANSPORT SYSTEM PERMEASE"/>
    <property type="match status" value="1"/>
</dbReference>
<feature type="transmembrane region" description="Helical" evidence="6">
    <location>
        <begin position="175"/>
        <end position="200"/>
    </location>
</feature>
<keyword evidence="5 6" id="KW-0472">Membrane</keyword>
<dbReference type="CDD" id="cd06581">
    <property type="entry name" value="TM_PBP1_LivM_like"/>
    <property type="match status" value="1"/>
</dbReference>
<dbReference type="AlphaFoldDB" id="A0A484P614"/>
<dbReference type="InterPro" id="IPR043428">
    <property type="entry name" value="LivM-like"/>
</dbReference>
<evidence type="ECO:0000256" key="5">
    <source>
        <dbReference type="ARBA" id="ARBA00023136"/>
    </source>
</evidence>
<comment type="subcellular location">
    <subcellularLocation>
        <location evidence="1">Cell membrane</location>
        <topology evidence="1">Multi-pass membrane protein</topology>
    </subcellularLocation>
</comment>